<reference evidence="2" key="1">
    <citation type="journal article" date="2011" name="PLoS Genet.">
        <title>Genomic analysis of the necrotrophic fungal pathogens Sclerotinia sclerotiorum and Botrytis cinerea.</title>
        <authorList>
            <person name="Amselem J."/>
            <person name="Cuomo C.A."/>
            <person name="van Kan J.A."/>
            <person name="Viaud M."/>
            <person name="Benito E.P."/>
            <person name="Couloux A."/>
            <person name="Coutinho P.M."/>
            <person name="de Vries R.P."/>
            <person name="Dyer P.S."/>
            <person name="Fillinger S."/>
            <person name="Fournier E."/>
            <person name="Gout L."/>
            <person name="Hahn M."/>
            <person name="Kohn L."/>
            <person name="Lapalu N."/>
            <person name="Plummer K.M."/>
            <person name="Pradier J.M."/>
            <person name="Quevillon E."/>
            <person name="Sharon A."/>
            <person name="Simon A."/>
            <person name="ten Have A."/>
            <person name="Tudzynski B."/>
            <person name="Tudzynski P."/>
            <person name="Wincker P."/>
            <person name="Andrew M."/>
            <person name="Anthouard V."/>
            <person name="Beever R.E."/>
            <person name="Beffa R."/>
            <person name="Benoit I."/>
            <person name="Bouzid O."/>
            <person name="Brault B."/>
            <person name="Chen Z."/>
            <person name="Choquer M."/>
            <person name="Collemare J."/>
            <person name="Cotton P."/>
            <person name="Danchin E.G."/>
            <person name="Da Silva C."/>
            <person name="Gautier A."/>
            <person name="Giraud C."/>
            <person name="Giraud T."/>
            <person name="Gonzalez C."/>
            <person name="Grossetete S."/>
            <person name="Guldener U."/>
            <person name="Henrissat B."/>
            <person name="Howlett B.J."/>
            <person name="Kodira C."/>
            <person name="Kretschmer M."/>
            <person name="Lappartient A."/>
            <person name="Leroch M."/>
            <person name="Levis C."/>
            <person name="Mauceli E."/>
            <person name="Neuveglise C."/>
            <person name="Oeser B."/>
            <person name="Pearson M."/>
            <person name="Poulain J."/>
            <person name="Poussereau N."/>
            <person name="Quesneville H."/>
            <person name="Rascle C."/>
            <person name="Schumacher J."/>
            <person name="Segurens B."/>
            <person name="Sexton A."/>
            <person name="Silva E."/>
            <person name="Sirven C."/>
            <person name="Soanes D.M."/>
            <person name="Talbot N.J."/>
            <person name="Templeton M."/>
            <person name="Yandava C."/>
            <person name="Yarden O."/>
            <person name="Zeng Q."/>
            <person name="Rollins J.A."/>
            <person name="Lebrun M.H."/>
            <person name="Dickman M."/>
        </authorList>
    </citation>
    <scope>NUCLEOTIDE SEQUENCE [LARGE SCALE GENOMIC DNA]</scope>
    <source>
        <strain evidence="2">ATCC 18683 / 1980 / Ss-1</strain>
    </source>
</reference>
<accession>A7EW18</accession>
<evidence type="ECO:0008006" key="3">
    <source>
        <dbReference type="Google" id="ProtNLM"/>
    </source>
</evidence>
<dbReference type="HOGENOM" id="CLU_1070235_0_0_1"/>
<dbReference type="GeneID" id="5485675"/>
<keyword evidence="2" id="KW-1185">Reference proteome</keyword>
<dbReference type="KEGG" id="ssl:SS1G_09527"/>
<organism evidence="1 2">
    <name type="scientific">Sclerotinia sclerotiorum (strain ATCC 18683 / 1980 / Ss-1)</name>
    <name type="common">White mold</name>
    <name type="synonym">Whetzelinia sclerotiorum</name>
    <dbReference type="NCBI Taxonomy" id="665079"/>
    <lineage>
        <taxon>Eukaryota</taxon>
        <taxon>Fungi</taxon>
        <taxon>Dikarya</taxon>
        <taxon>Ascomycota</taxon>
        <taxon>Pezizomycotina</taxon>
        <taxon>Leotiomycetes</taxon>
        <taxon>Helotiales</taxon>
        <taxon>Sclerotiniaceae</taxon>
        <taxon>Sclerotinia</taxon>
    </lineage>
</organism>
<sequence length="260" mass="29648">MNTWATTTSMLPGSQYYELDAVVRNLFSSNCSPPDPLPSWLLYHWIDRVMIIQSLLHIAYILATGQLWTFNSSQIFGISSHSAAPASKSVSLSTTENFGFGLSNWDKDCNWTAILNTNNIHQPSSTHSRNYPWKISSKIGIPGNTKRSIISALFQLKIGHGYFKSYLKRFGISTNDNCRCGEWESPDHLLLNCSIYNTARRLLKKDNPNPQLTMKHLLHTKTGITKTLEFIEATRIATRSWHLNRIEEEIGEQDERERVT</sequence>
<dbReference type="Proteomes" id="UP000001312">
    <property type="component" value="Unassembled WGS sequence"/>
</dbReference>
<dbReference type="eggNOG" id="ENOG502RSA8">
    <property type="taxonomic scope" value="Eukaryota"/>
</dbReference>
<dbReference type="GO" id="GO:0043137">
    <property type="term" value="P:DNA replication, removal of RNA primer"/>
    <property type="evidence" value="ECO:0000318"/>
    <property type="project" value="GO_Central"/>
</dbReference>
<dbReference type="EMBL" id="CH476633">
    <property type="protein sequence ID" value="EDN93660.1"/>
    <property type="molecule type" value="Genomic_DNA"/>
</dbReference>
<evidence type="ECO:0000313" key="2">
    <source>
        <dbReference type="Proteomes" id="UP000001312"/>
    </source>
</evidence>
<protein>
    <recommendedName>
        <fullName evidence="3">Reverse transcriptase zinc-binding domain-containing protein</fullName>
    </recommendedName>
</protein>
<dbReference type="AlphaFoldDB" id="A7EW18"/>
<dbReference type="InParanoid" id="A7EW18"/>
<name>A7EW18_SCLS1</name>
<dbReference type="GO" id="GO:0004523">
    <property type="term" value="F:RNA-DNA hybrid ribonuclease activity"/>
    <property type="evidence" value="ECO:0000318"/>
    <property type="project" value="GO_Central"/>
</dbReference>
<dbReference type="RefSeq" id="XP_001589805.1">
    <property type="nucleotide sequence ID" value="XM_001589755.1"/>
</dbReference>
<gene>
    <name evidence="1" type="ORF">SS1G_09527</name>
</gene>
<evidence type="ECO:0000313" key="1">
    <source>
        <dbReference type="EMBL" id="EDN93660.1"/>
    </source>
</evidence>
<proteinExistence type="predicted"/>